<dbReference type="Proteomes" id="UP000315364">
    <property type="component" value="Chromosome"/>
</dbReference>
<keyword evidence="2" id="KW-1185">Reference proteome</keyword>
<reference evidence="1 2" key="1">
    <citation type="submission" date="2019-07" db="EMBL/GenBank/DDBJ databases">
        <title>Full genome sequence of Devosia sp. Gsoil 520.</title>
        <authorList>
            <person name="Im W.-T."/>
        </authorList>
    </citation>
    <scope>NUCLEOTIDE SEQUENCE [LARGE SCALE GENOMIC DNA]</scope>
    <source>
        <strain evidence="1 2">Gsoil 520</strain>
    </source>
</reference>
<accession>A0A5B8LSU2</accession>
<dbReference type="EMBL" id="CP042304">
    <property type="protein sequence ID" value="QDZ10919.1"/>
    <property type="molecule type" value="Genomic_DNA"/>
</dbReference>
<dbReference type="OrthoDB" id="8238768at2"/>
<dbReference type="KEGG" id="dea:FPZ08_09250"/>
<dbReference type="AlphaFoldDB" id="A0A5B8LSU2"/>
<organism evidence="1 2">
    <name type="scientific">Devosia ginsengisoli</name>
    <dbReference type="NCBI Taxonomy" id="400770"/>
    <lineage>
        <taxon>Bacteria</taxon>
        <taxon>Pseudomonadati</taxon>
        <taxon>Pseudomonadota</taxon>
        <taxon>Alphaproteobacteria</taxon>
        <taxon>Hyphomicrobiales</taxon>
        <taxon>Devosiaceae</taxon>
        <taxon>Devosia</taxon>
    </lineage>
</organism>
<gene>
    <name evidence="1" type="ORF">FPZ08_09250</name>
</gene>
<sequence>MAWYRNHYHCGDCGTDWEDEWSCCCDDECPECGSRHWSPLASEDLTEVIAERKSIFAVLRSPAHASDRPRYTQIAEFSSRELAAKLIVDGELT</sequence>
<protein>
    <submittedName>
        <fullName evidence="1">Uncharacterized protein</fullName>
    </submittedName>
</protein>
<name>A0A5B8LSU2_9HYPH</name>
<proteinExistence type="predicted"/>
<evidence type="ECO:0000313" key="1">
    <source>
        <dbReference type="EMBL" id="QDZ10919.1"/>
    </source>
</evidence>
<evidence type="ECO:0000313" key="2">
    <source>
        <dbReference type="Proteomes" id="UP000315364"/>
    </source>
</evidence>